<name>A0ABD2VVX1_9HYME</name>
<comment type="caution">
    <text evidence="2">The sequence shown here is derived from an EMBL/GenBank/DDBJ whole genome shotgun (WGS) entry which is preliminary data.</text>
</comment>
<dbReference type="EMBL" id="JBJJXI010000169">
    <property type="protein sequence ID" value="KAL3384774.1"/>
    <property type="molecule type" value="Genomic_DNA"/>
</dbReference>
<sequence length="361" mass="40894">MSELNKCKKCSCTKNSIRRGVRSRKSAFILVFSWMFLVSRTGPRREDEYTNSAGVCWDTSSLFLACYTVYINVRSRELRPPRVRGVSATTTTTADAVVVSSPNVWCSQKIVNGVLEEVAVEAAIGWKESQVCFVQGHAHSQSSYSHPRDRRRRRRRCRSRTIGKRAARALLPNTQVLSEQRVWRGRKSCRKAPRFGARTLAAHQFCNWRIFIVLSSAAADAAATTTTTTTFTTTTTLSRVHPKTPSRRRRRAAPRRTMSQHLRASYIMNERRAPSKTGTPSSLGRALHYTRREDTFAGCFSLCVDSYHRIVIANIYRHPLGLVHGKLRCSLVSVFHLISCRLERGSRREFLDSAAIQSSHI</sequence>
<keyword evidence="3" id="KW-1185">Reference proteome</keyword>
<dbReference type="AlphaFoldDB" id="A0ABD2VVX1"/>
<protein>
    <submittedName>
        <fullName evidence="2">Uncharacterized protein</fullName>
    </submittedName>
</protein>
<evidence type="ECO:0000313" key="2">
    <source>
        <dbReference type="EMBL" id="KAL3384774.1"/>
    </source>
</evidence>
<feature type="region of interest" description="Disordered" evidence="1">
    <location>
        <begin position="232"/>
        <end position="258"/>
    </location>
</feature>
<reference evidence="2 3" key="1">
    <citation type="journal article" date="2024" name="bioRxiv">
        <title>A reference genome for Trichogramma kaykai: A tiny desert-dwelling parasitoid wasp with competing sex-ratio distorters.</title>
        <authorList>
            <person name="Culotta J."/>
            <person name="Lindsey A.R."/>
        </authorList>
    </citation>
    <scope>NUCLEOTIDE SEQUENCE [LARGE SCALE GENOMIC DNA]</scope>
    <source>
        <strain evidence="2 3">KSX58</strain>
    </source>
</reference>
<organism evidence="2 3">
    <name type="scientific">Trichogramma kaykai</name>
    <dbReference type="NCBI Taxonomy" id="54128"/>
    <lineage>
        <taxon>Eukaryota</taxon>
        <taxon>Metazoa</taxon>
        <taxon>Ecdysozoa</taxon>
        <taxon>Arthropoda</taxon>
        <taxon>Hexapoda</taxon>
        <taxon>Insecta</taxon>
        <taxon>Pterygota</taxon>
        <taxon>Neoptera</taxon>
        <taxon>Endopterygota</taxon>
        <taxon>Hymenoptera</taxon>
        <taxon>Apocrita</taxon>
        <taxon>Proctotrupomorpha</taxon>
        <taxon>Chalcidoidea</taxon>
        <taxon>Trichogrammatidae</taxon>
        <taxon>Trichogramma</taxon>
    </lineage>
</organism>
<gene>
    <name evidence="2" type="ORF">TKK_019584</name>
</gene>
<dbReference type="Proteomes" id="UP001627154">
    <property type="component" value="Unassembled WGS sequence"/>
</dbReference>
<accession>A0ABD2VVX1</accession>
<evidence type="ECO:0000313" key="3">
    <source>
        <dbReference type="Proteomes" id="UP001627154"/>
    </source>
</evidence>
<feature type="compositionally biased region" description="Basic residues" evidence="1">
    <location>
        <begin position="240"/>
        <end position="254"/>
    </location>
</feature>
<proteinExistence type="predicted"/>
<evidence type="ECO:0000256" key="1">
    <source>
        <dbReference type="SAM" id="MobiDB-lite"/>
    </source>
</evidence>